<dbReference type="InterPro" id="IPR051401">
    <property type="entry name" value="GtrA_CellWall_Glycosyl"/>
</dbReference>
<feature type="transmembrane region" description="Helical" evidence="6">
    <location>
        <begin position="90"/>
        <end position="110"/>
    </location>
</feature>
<evidence type="ECO:0000256" key="6">
    <source>
        <dbReference type="SAM" id="Phobius"/>
    </source>
</evidence>
<dbReference type="Pfam" id="PF04138">
    <property type="entry name" value="GtrA_DPMS_TM"/>
    <property type="match status" value="1"/>
</dbReference>
<evidence type="ECO:0000256" key="4">
    <source>
        <dbReference type="ARBA" id="ARBA00022989"/>
    </source>
</evidence>
<comment type="subcellular location">
    <subcellularLocation>
        <location evidence="1">Membrane</location>
        <topology evidence="1">Multi-pass membrane protein</topology>
    </subcellularLocation>
</comment>
<gene>
    <name evidence="8" type="ORF">MNBD_BACTEROID01-281</name>
</gene>
<keyword evidence="5 6" id="KW-0472">Membrane</keyword>
<sequence>MKSNIYQALYLKSPGFIQKVLDEQFIRFTIIGGATASIDYGIMYCLIEVFSINYLIATGIGFIVGSVLNYLLSILWVFERGRYKNQTIEFSLFLLFTLIGFVLNHLVMWVGVDFLYISYMIVKIFSLVVITLFNYLSKKYLVFKR</sequence>
<feature type="transmembrane region" description="Helical" evidence="6">
    <location>
        <begin position="54"/>
        <end position="78"/>
    </location>
</feature>
<dbReference type="InterPro" id="IPR007267">
    <property type="entry name" value="GtrA_DPMS_TM"/>
</dbReference>
<name>A0A3B0TN30_9ZZZZ</name>
<evidence type="ECO:0000256" key="5">
    <source>
        <dbReference type="ARBA" id="ARBA00023136"/>
    </source>
</evidence>
<dbReference type="EMBL" id="UOEP01000114">
    <property type="protein sequence ID" value="VAW20111.1"/>
    <property type="molecule type" value="Genomic_DNA"/>
</dbReference>
<proteinExistence type="inferred from homology"/>
<feature type="transmembrane region" description="Helical" evidence="6">
    <location>
        <begin position="116"/>
        <end position="136"/>
    </location>
</feature>
<feature type="domain" description="GtrA/DPMS transmembrane" evidence="7">
    <location>
        <begin position="27"/>
        <end position="143"/>
    </location>
</feature>
<dbReference type="AlphaFoldDB" id="A0A3B0TN30"/>
<reference evidence="8" key="1">
    <citation type="submission" date="2018-06" db="EMBL/GenBank/DDBJ databases">
        <authorList>
            <person name="Zhirakovskaya E."/>
        </authorList>
    </citation>
    <scope>NUCLEOTIDE SEQUENCE</scope>
</reference>
<dbReference type="GO" id="GO:0005886">
    <property type="term" value="C:plasma membrane"/>
    <property type="evidence" value="ECO:0007669"/>
    <property type="project" value="TreeGrafter"/>
</dbReference>
<protein>
    <recommendedName>
        <fullName evidence="7">GtrA/DPMS transmembrane domain-containing protein</fullName>
    </recommendedName>
</protein>
<evidence type="ECO:0000256" key="3">
    <source>
        <dbReference type="ARBA" id="ARBA00022692"/>
    </source>
</evidence>
<organism evidence="8">
    <name type="scientific">hydrothermal vent metagenome</name>
    <dbReference type="NCBI Taxonomy" id="652676"/>
    <lineage>
        <taxon>unclassified sequences</taxon>
        <taxon>metagenomes</taxon>
        <taxon>ecological metagenomes</taxon>
    </lineage>
</organism>
<accession>A0A3B0TN30</accession>
<dbReference type="PANTHER" id="PTHR38459">
    <property type="entry name" value="PROPHAGE BACTOPRENOL-LINKED GLUCOSE TRANSLOCASE HOMOLOG"/>
    <property type="match status" value="1"/>
</dbReference>
<feature type="transmembrane region" description="Helical" evidence="6">
    <location>
        <begin position="25"/>
        <end position="42"/>
    </location>
</feature>
<keyword evidence="4 6" id="KW-1133">Transmembrane helix</keyword>
<dbReference type="GO" id="GO:0000271">
    <property type="term" value="P:polysaccharide biosynthetic process"/>
    <property type="evidence" value="ECO:0007669"/>
    <property type="project" value="InterPro"/>
</dbReference>
<evidence type="ECO:0000259" key="7">
    <source>
        <dbReference type="Pfam" id="PF04138"/>
    </source>
</evidence>
<evidence type="ECO:0000256" key="2">
    <source>
        <dbReference type="ARBA" id="ARBA00009399"/>
    </source>
</evidence>
<dbReference type="PANTHER" id="PTHR38459:SF1">
    <property type="entry name" value="PROPHAGE BACTOPRENOL-LINKED GLUCOSE TRANSLOCASE HOMOLOG"/>
    <property type="match status" value="1"/>
</dbReference>
<evidence type="ECO:0000313" key="8">
    <source>
        <dbReference type="EMBL" id="VAW20111.1"/>
    </source>
</evidence>
<comment type="similarity">
    <text evidence="2">Belongs to the GtrA family.</text>
</comment>
<evidence type="ECO:0000256" key="1">
    <source>
        <dbReference type="ARBA" id="ARBA00004141"/>
    </source>
</evidence>
<keyword evidence="3 6" id="KW-0812">Transmembrane</keyword>